<evidence type="ECO:0000313" key="1">
    <source>
        <dbReference type="EMBL" id="QVT78637.1"/>
    </source>
</evidence>
<dbReference type="EMBL" id="CP075371">
    <property type="protein sequence ID" value="QVT78637.1"/>
    <property type="molecule type" value="Genomic_DNA"/>
</dbReference>
<evidence type="ECO:0000313" key="2">
    <source>
        <dbReference type="Proteomes" id="UP000679307"/>
    </source>
</evidence>
<sequence length="33" mass="3360">MTRGGTPAADAALGLAAWPHLCRVLGLRAEGAR</sequence>
<dbReference type="Proteomes" id="UP000679307">
    <property type="component" value="Chromosome"/>
</dbReference>
<protein>
    <submittedName>
        <fullName evidence="1">Uncharacterized protein</fullName>
    </submittedName>
</protein>
<keyword evidence="2" id="KW-1185">Reference proteome</keyword>
<organism evidence="1 2">
    <name type="scientific">Nocardioides aquaticus</name>
    <dbReference type="NCBI Taxonomy" id="160826"/>
    <lineage>
        <taxon>Bacteria</taxon>
        <taxon>Bacillati</taxon>
        <taxon>Actinomycetota</taxon>
        <taxon>Actinomycetes</taxon>
        <taxon>Propionibacteriales</taxon>
        <taxon>Nocardioidaceae</taxon>
        <taxon>Nocardioides</taxon>
    </lineage>
</organism>
<proteinExistence type="predicted"/>
<name>A0ABX8EEX0_9ACTN</name>
<reference evidence="1 2" key="1">
    <citation type="submission" date="2021-05" db="EMBL/GenBank/DDBJ databases">
        <title>Complete genome of Nocardioides aquaticus KCTC 9944T isolated from meromictic and hypersaline Ekho Lake, Antarctica.</title>
        <authorList>
            <person name="Hwang K."/>
            <person name="Kim K.M."/>
            <person name="Choe H."/>
        </authorList>
    </citation>
    <scope>NUCLEOTIDE SEQUENCE [LARGE SCALE GENOMIC DNA]</scope>
    <source>
        <strain evidence="1 2">KCTC 9944</strain>
    </source>
</reference>
<accession>A0ABX8EEX0</accession>
<gene>
    <name evidence="1" type="ORF">ENKNEFLB_01015</name>
</gene>